<evidence type="ECO:0000313" key="3">
    <source>
        <dbReference type="Proteomes" id="UP001362999"/>
    </source>
</evidence>
<sequence>MPFYSSSAPTAAFSGTFIRNYLQSGACISFHDIRSSCILEAFGTVSVGAAHGKNSARNVPAGLGGAASNRSEVQVSLRLWVNLRPTAFRNSTYLSSLNSVGVRPTTCSVQGFITGYIVTLRPPATTSKAQRPPPTKSHAPPASPPSSSPSTPAWSSPRPHPSPHPNRKPDIVEDSSTSPHSRGYTRYPRRSETIPIRADDTIRHDTTADEKTAPRAMVSYERQEGIAGPSAIRYTLYAERTCRRCRTAIAMGASYSANGAHEVSAEAPTSCPSLHGATKHWTMEPKGTRRGLEARATPTPTYPSTKPSPSSFIHPSSSPSSPTDPVNPLSSIFPTHRSFPAIDPASVIHPRHPTRTRGRLETRRRDEGGRCYPRMLSA</sequence>
<accession>A0AAW0CNS4</accession>
<feature type="compositionally biased region" description="Low complexity" evidence="1">
    <location>
        <begin position="297"/>
        <end position="328"/>
    </location>
</feature>
<feature type="compositionally biased region" description="Basic and acidic residues" evidence="1">
    <location>
        <begin position="358"/>
        <end position="369"/>
    </location>
</feature>
<dbReference type="Proteomes" id="UP001362999">
    <property type="component" value="Unassembled WGS sequence"/>
</dbReference>
<feature type="compositionally biased region" description="Basic and acidic residues" evidence="1">
    <location>
        <begin position="281"/>
        <end position="293"/>
    </location>
</feature>
<feature type="compositionally biased region" description="Basic and acidic residues" evidence="1">
    <location>
        <begin position="189"/>
        <end position="213"/>
    </location>
</feature>
<dbReference type="AlphaFoldDB" id="A0AAW0CNS4"/>
<evidence type="ECO:0000313" key="2">
    <source>
        <dbReference type="EMBL" id="KAK7039962.1"/>
    </source>
</evidence>
<name>A0AAW0CNS4_9AGAR</name>
<reference evidence="2 3" key="1">
    <citation type="journal article" date="2024" name="J Genomics">
        <title>Draft genome sequencing and assembly of Favolaschia claudopus CIRM-BRFM 2984 isolated from oak limbs.</title>
        <authorList>
            <person name="Navarro D."/>
            <person name="Drula E."/>
            <person name="Chaduli D."/>
            <person name="Cazenave R."/>
            <person name="Ahrendt S."/>
            <person name="Wang J."/>
            <person name="Lipzen A."/>
            <person name="Daum C."/>
            <person name="Barry K."/>
            <person name="Grigoriev I.V."/>
            <person name="Favel A."/>
            <person name="Rosso M.N."/>
            <person name="Martin F."/>
        </authorList>
    </citation>
    <scope>NUCLEOTIDE SEQUENCE [LARGE SCALE GENOMIC DNA]</scope>
    <source>
        <strain evidence="2 3">CIRM-BRFM 2984</strain>
    </source>
</reference>
<comment type="caution">
    <text evidence="2">The sequence shown here is derived from an EMBL/GenBank/DDBJ whole genome shotgun (WGS) entry which is preliminary data.</text>
</comment>
<keyword evidence="3" id="KW-1185">Reference proteome</keyword>
<evidence type="ECO:0000256" key="1">
    <source>
        <dbReference type="SAM" id="MobiDB-lite"/>
    </source>
</evidence>
<feature type="compositionally biased region" description="Low complexity" evidence="1">
    <location>
        <begin position="148"/>
        <end position="157"/>
    </location>
</feature>
<gene>
    <name evidence="2" type="ORF">R3P38DRAFT_3469345</name>
</gene>
<feature type="region of interest" description="Disordered" evidence="1">
    <location>
        <begin position="123"/>
        <end position="215"/>
    </location>
</feature>
<proteinExistence type="predicted"/>
<dbReference type="EMBL" id="JAWWNJ010000016">
    <property type="protein sequence ID" value="KAK7039962.1"/>
    <property type="molecule type" value="Genomic_DNA"/>
</dbReference>
<feature type="compositionally biased region" description="Pro residues" evidence="1">
    <location>
        <begin position="131"/>
        <end position="147"/>
    </location>
</feature>
<organism evidence="2 3">
    <name type="scientific">Favolaschia claudopus</name>
    <dbReference type="NCBI Taxonomy" id="2862362"/>
    <lineage>
        <taxon>Eukaryota</taxon>
        <taxon>Fungi</taxon>
        <taxon>Dikarya</taxon>
        <taxon>Basidiomycota</taxon>
        <taxon>Agaricomycotina</taxon>
        <taxon>Agaricomycetes</taxon>
        <taxon>Agaricomycetidae</taxon>
        <taxon>Agaricales</taxon>
        <taxon>Marasmiineae</taxon>
        <taxon>Mycenaceae</taxon>
        <taxon>Favolaschia</taxon>
    </lineage>
</organism>
<protein>
    <submittedName>
        <fullName evidence="2">Uncharacterized protein</fullName>
    </submittedName>
</protein>
<feature type="region of interest" description="Disordered" evidence="1">
    <location>
        <begin position="266"/>
        <end position="378"/>
    </location>
</feature>